<dbReference type="InterPro" id="IPR011335">
    <property type="entry name" value="Restrct_endonuc-II-like"/>
</dbReference>
<keyword evidence="2 10" id="KW-0547">Nucleotide-binding</keyword>
<keyword evidence="8 10" id="KW-0238">DNA-binding</keyword>
<dbReference type="NCBIfam" id="TIGR01450">
    <property type="entry name" value="recC"/>
    <property type="match status" value="1"/>
</dbReference>
<evidence type="ECO:0000256" key="6">
    <source>
        <dbReference type="ARBA" id="ARBA00022839"/>
    </source>
</evidence>
<keyword evidence="1 10" id="KW-0540">Nuclease</keyword>
<evidence type="ECO:0000256" key="3">
    <source>
        <dbReference type="ARBA" id="ARBA00022763"/>
    </source>
</evidence>
<dbReference type="Gene3D" id="1.10.10.990">
    <property type="match status" value="1"/>
</dbReference>
<evidence type="ECO:0000313" key="12">
    <source>
        <dbReference type="EMBL" id="MFC4789470.1"/>
    </source>
</evidence>
<evidence type="ECO:0000256" key="7">
    <source>
        <dbReference type="ARBA" id="ARBA00022840"/>
    </source>
</evidence>
<dbReference type="PANTHER" id="PTHR30591">
    <property type="entry name" value="RECBCD ENZYME SUBUNIT RECC"/>
    <property type="match status" value="1"/>
</dbReference>
<name>A0ABV9QIA9_9BURK</name>
<dbReference type="Pfam" id="PF17946">
    <property type="entry name" value="RecC_C"/>
    <property type="match status" value="1"/>
</dbReference>
<comment type="similarity">
    <text evidence="10">Belongs to the RecC family.</text>
</comment>
<dbReference type="Proteomes" id="UP001596001">
    <property type="component" value="Unassembled WGS sequence"/>
</dbReference>
<dbReference type="RefSeq" id="WP_382432880.1">
    <property type="nucleotide sequence ID" value="NZ_JBHSHJ010000008.1"/>
</dbReference>
<dbReference type="InterPro" id="IPR013986">
    <property type="entry name" value="DExx_box_DNA_helicase_dom_sf"/>
</dbReference>
<dbReference type="InterPro" id="IPR027417">
    <property type="entry name" value="P-loop_NTPase"/>
</dbReference>
<dbReference type="PANTHER" id="PTHR30591:SF1">
    <property type="entry name" value="RECBCD ENZYME SUBUNIT RECC"/>
    <property type="match status" value="1"/>
</dbReference>
<keyword evidence="3 10" id="KW-0227">DNA damage</keyword>
<dbReference type="Pfam" id="PF04257">
    <property type="entry name" value="Exonuc_V_gamma"/>
    <property type="match status" value="1"/>
</dbReference>
<evidence type="ECO:0000256" key="5">
    <source>
        <dbReference type="ARBA" id="ARBA00022806"/>
    </source>
</evidence>
<dbReference type="SUPFAM" id="SSF52540">
    <property type="entry name" value="P-loop containing nucleoside triphosphate hydrolases"/>
    <property type="match status" value="2"/>
</dbReference>
<sequence>MSTHIQPGLIALHGNRAETLAATVFAWLRQHPLAPLEEEVVLVQSNGMAEWFKMLQARGDGVCAAARVELPSRFLWRTYRQVLGWAQVPAQSPMDKTPLTWRLMRHLPALLDVPDFQPVARFLQSGEPDRLLSLASRLADLFDQYQVYRPDWLADWSAGRDVLAAPGRPDVALPPDQYWQPLLWRAVLDTLGERERSAIRPHIHQRALQVLHRAGVLAQPVARRVVLFGMTHVPLSVLQVLAALAEYSQVLLAIPNPCRFHWADIIDGRELLRMERRRQPLRSGCDLAALPLEQMHAHAHPLLAAWGRQGRDFVRQLDEFDDAQQAQQRFSLPRVDLFDEEDDTPETPWLTQVQHRIRDLVPLIEHPASTLLPTDRSIVFHVAHSALREVEVLHDQLLRLLAQSSGEQAALQPRDVVVMVPNIDTMAPAIRAVFGQYGRHDARYIPFDITDLSARAKSSLVTALEWLLRLPQQRCRLSELRDLLDIPAVAARFGVAEDALPRLTQWMSGAGIRWGLNADQRADLGLDACGAQNTAMFGLQRMLLGYANGNTCFAGMEPYPEIGGLEAELAGALASLLHRLEWWREQAHVSGTPAQWAERLRILLAEMVQAVDDADRDMLAALEDALVRWQDACVQAGFAESIPLSVVRKAWLDTLQEPSLNARFRAGGVTFCTLMPMRAVPFEVVCLLGMNDGDYPRRVPRSDFDLMALPRQHRPGDRSRQSDDRQLMLEALLSARRMLYISWSGRSVRDHSEQPPSVLVSQLRDYLAAGWGNEALAQRTTEHPLQPFSRRYFEGKPDLWTYAREWRAAHASPESVVPAAATGAWVPDVQVPLTVMKLAAFLRHPVKTFFRERLGVVWDAWDEELADEESFGLDGLQEYGVVRTLMEEVLLALAPQLGGGAAPDTSPDEVGRLVTMHVQRLRAAGQLPLGGFADRTQAQLTEALLPLLHAWQVAQAQYPQAAERVPLRCVAQTELAVALVLEDWLESLRRGAEGGVVWLELTPSRLLQPGRDPKVRTDRLLQPWVRSLAAAASGVPVEGLLVGRDATLHLPAVQPQEAQEVLQRLLQLWHDGMQEPLPLALHTALAHAEGGEPALAYDGDFQRDGDVAEPCLARCFPDFEALSADGRFSLLAQQLCAPLLAWSRTVKITRHASSEMAGVAA</sequence>
<evidence type="ECO:0000256" key="4">
    <source>
        <dbReference type="ARBA" id="ARBA00022801"/>
    </source>
</evidence>
<dbReference type="HAMAP" id="MF_01486">
    <property type="entry name" value="RecC"/>
    <property type="match status" value="1"/>
</dbReference>
<keyword evidence="4 10" id="KW-0378">Hydrolase</keyword>
<keyword evidence="7 10" id="KW-0067">ATP-binding</keyword>
<comment type="caution">
    <text evidence="12">The sequence shown here is derived from an EMBL/GenBank/DDBJ whole genome shotgun (WGS) entry which is preliminary data.</text>
</comment>
<keyword evidence="13" id="KW-1185">Reference proteome</keyword>
<comment type="function">
    <text evidence="10">A helicase/nuclease that prepares dsDNA breaks (DSB) for recombinational DNA repair. Binds to DSBs and unwinds DNA via a highly rapid and processive ATP-dependent bidirectional helicase activity. Unwinds dsDNA until it encounters a Chi (crossover hotspot instigator) sequence from the 3' direction. Cuts ssDNA a few nucleotides 3' to the Chi site. The properties and activities of the enzyme are changed at Chi. The Chi-altered holoenzyme produces a long 3'-ssDNA overhang and facilitates RecA-binding to the ssDNA for homologous DNA recombination and repair. Holoenzyme degrades any linearized DNA that is unable to undergo homologous recombination. In the holoenzyme this subunit recognizes the wild-type Chi sequence, and when added to isolated RecB increases its ATP-dependent helicase processivity.</text>
</comment>
<dbReference type="Gene3D" id="3.40.50.10930">
    <property type="match status" value="1"/>
</dbReference>
<feature type="domain" description="RecC C-terminal" evidence="11">
    <location>
        <begin position="833"/>
        <end position="1090"/>
    </location>
</feature>
<keyword evidence="5 10" id="KW-0347">Helicase</keyword>
<evidence type="ECO:0000313" key="13">
    <source>
        <dbReference type="Proteomes" id="UP001596001"/>
    </source>
</evidence>
<evidence type="ECO:0000256" key="2">
    <source>
        <dbReference type="ARBA" id="ARBA00022741"/>
    </source>
</evidence>
<evidence type="ECO:0000256" key="1">
    <source>
        <dbReference type="ARBA" id="ARBA00022722"/>
    </source>
</evidence>
<dbReference type="EMBL" id="JBHSHJ010000008">
    <property type="protein sequence ID" value="MFC4789470.1"/>
    <property type="molecule type" value="Genomic_DNA"/>
</dbReference>
<protein>
    <recommendedName>
        <fullName evidence="10">RecBCD enzyme subunit RecC</fullName>
    </recommendedName>
    <alternativeName>
        <fullName evidence="10">Exonuclease V subunit RecC</fullName>
        <shortName evidence="10">ExoV subunit RecC</shortName>
    </alternativeName>
    <alternativeName>
        <fullName evidence="10">Helicase/nuclease RecBCD subunit RecC</fullName>
    </alternativeName>
</protein>
<dbReference type="GO" id="GO:0008854">
    <property type="term" value="F:exodeoxyribonuclease V activity"/>
    <property type="evidence" value="ECO:0007669"/>
    <property type="project" value="UniProtKB-EC"/>
</dbReference>
<reference evidence="13" key="1">
    <citation type="journal article" date="2019" name="Int. J. Syst. Evol. Microbiol.">
        <title>The Global Catalogue of Microorganisms (GCM) 10K type strain sequencing project: providing services to taxonomists for standard genome sequencing and annotation.</title>
        <authorList>
            <consortium name="The Broad Institute Genomics Platform"/>
            <consortium name="The Broad Institute Genome Sequencing Center for Infectious Disease"/>
            <person name="Wu L."/>
            <person name="Ma J."/>
        </authorList>
    </citation>
    <scope>NUCLEOTIDE SEQUENCE [LARGE SCALE GENOMIC DNA]</scope>
    <source>
        <strain evidence="13">CCUG 49452</strain>
    </source>
</reference>
<dbReference type="Gene3D" id="1.10.10.160">
    <property type="match status" value="1"/>
</dbReference>
<dbReference type="SUPFAM" id="SSF52980">
    <property type="entry name" value="Restriction endonuclease-like"/>
    <property type="match status" value="1"/>
</dbReference>
<comment type="miscellaneous">
    <text evidence="10">In the RecBCD complex, RecB has a slow 3'-5' helicase, an exonuclease activity and loads RecA onto ssDNA, RecD has a fast 5'-3' helicase activity, while RecC stimulates the ATPase and processivity of the RecB helicase and contributes to recognition of the Chi site.</text>
</comment>
<dbReference type="InterPro" id="IPR006697">
    <property type="entry name" value="RecC"/>
</dbReference>
<keyword evidence="6 10" id="KW-0269">Exonuclease</keyword>
<gene>
    <name evidence="10 12" type="primary">recC</name>
    <name evidence="12" type="ORF">ACFO6X_10825</name>
</gene>
<evidence type="ECO:0000256" key="10">
    <source>
        <dbReference type="HAMAP-Rule" id="MF_01486"/>
    </source>
</evidence>
<accession>A0ABV9QIA9</accession>
<dbReference type="InterPro" id="IPR041500">
    <property type="entry name" value="RecC_C"/>
</dbReference>
<dbReference type="PIRSF" id="PIRSF000980">
    <property type="entry name" value="RecC"/>
    <property type="match status" value="1"/>
</dbReference>
<evidence type="ECO:0000256" key="8">
    <source>
        <dbReference type="ARBA" id="ARBA00023125"/>
    </source>
</evidence>
<proteinExistence type="inferred from homology"/>
<organism evidence="12 13">
    <name type="scientific">Giesbergeria sinuosa</name>
    <dbReference type="NCBI Taxonomy" id="80883"/>
    <lineage>
        <taxon>Bacteria</taxon>
        <taxon>Pseudomonadati</taxon>
        <taxon>Pseudomonadota</taxon>
        <taxon>Betaproteobacteria</taxon>
        <taxon>Burkholderiales</taxon>
        <taxon>Comamonadaceae</taxon>
        <taxon>Giesbergeria</taxon>
    </lineage>
</organism>
<keyword evidence="9 10" id="KW-0234">DNA repair</keyword>
<dbReference type="Gene3D" id="3.40.50.300">
    <property type="entry name" value="P-loop containing nucleotide triphosphate hydrolases"/>
    <property type="match status" value="2"/>
</dbReference>
<comment type="subunit">
    <text evidence="10">Heterotrimer of RecB, RecC and RecD. All subunits contribute to DNA-binding.</text>
</comment>
<evidence type="ECO:0000256" key="9">
    <source>
        <dbReference type="ARBA" id="ARBA00023204"/>
    </source>
</evidence>
<evidence type="ECO:0000259" key="11">
    <source>
        <dbReference type="Pfam" id="PF17946"/>
    </source>
</evidence>